<evidence type="ECO:0000313" key="3">
    <source>
        <dbReference type="Proteomes" id="UP000467148"/>
    </source>
</evidence>
<accession>A0A7I7TD43</accession>
<organism evidence="2 3">
    <name type="scientific">Mycolicibacterium helvum</name>
    <dbReference type="NCBI Taxonomy" id="1534349"/>
    <lineage>
        <taxon>Bacteria</taxon>
        <taxon>Bacillati</taxon>
        <taxon>Actinomycetota</taxon>
        <taxon>Actinomycetes</taxon>
        <taxon>Mycobacteriales</taxon>
        <taxon>Mycobacteriaceae</taxon>
        <taxon>Mycolicibacterium</taxon>
    </lineage>
</organism>
<dbReference type="PANTHER" id="PTHR21381">
    <property type="entry name" value="ZGC:162297"/>
    <property type="match status" value="1"/>
</dbReference>
<dbReference type="SUPFAM" id="SSF51366">
    <property type="entry name" value="Ribulose-phoshate binding barrel"/>
    <property type="match status" value="1"/>
</dbReference>
<dbReference type="KEGG" id="mhev:MHEL_47140"/>
<dbReference type="InterPro" id="IPR011060">
    <property type="entry name" value="RibuloseP-bd_barrel"/>
</dbReference>
<comment type="similarity">
    <text evidence="1">Belongs to the BtpA family.</text>
</comment>
<reference evidence="2 3" key="1">
    <citation type="journal article" date="2019" name="Emerg. Microbes Infect.">
        <title>Comprehensive subspecies identification of 175 nontuberculous mycobacteria species based on 7547 genomic profiles.</title>
        <authorList>
            <person name="Matsumoto Y."/>
            <person name="Kinjo T."/>
            <person name="Motooka D."/>
            <person name="Nabeya D."/>
            <person name="Jung N."/>
            <person name="Uechi K."/>
            <person name="Horii T."/>
            <person name="Iida T."/>
            <person name="Fujita J."/>
            <person name="Nakamura S."/>
        </authorList>
    </citation>
    <scope>NUCLEOTIDE SEQUENCE [LARGE SCALE GENOMIC DNA]</scope>
    <source>
        <strain evidence="2 3">JCM 30396</strain>
    </source>
</reference>
<dbReference type="AlphaFoldDB" id="A0A7I7TD43"/>
<dbReference type="PIRSF" id="PIRSF005956">
    <property type="entry name" value="BtpA"/>
    <property type="match status" value="1"/>
</dbReference>
<gene>
    <name evidence="2" type="ORF">MHEL_47140</name>
</gene>
<keyword evidence="3" id="KW-1185">Reference proteome</keyword>
<proteinExistence type="inferred from homology"/>
<evidence type="ECO:0000256" key="1">
    <source>
        <dbReference type="ARBA" id="ARBA00006007"/>
    </source>
</evidence>
<dbReference type="EMBL" id="AP022596">
    <property type="protein sequence ID" value="BBY66471.1"/>
    <property type="molecule type" value="Genomic_DNA"/>
</dbReference>
<evidence type="ECO:0000313" key="2">
    <source>
        <dbReference type="EMBL" id="BBY66471.1"/>
    </source>
</evidence>
<dbReference type="Pfam" id="PF03437">
    <property type="entry name" value="BtpA"/>
    <property type="match status" value="1"/>
</dbReference>
<protein>
    <submittedName>
        <fullName evidence="2">Sgc region protein SgcQ</fullName>
    </submittedName>
</protein>
<name>A0A7I7TD43_9MYCO</name>
<sequence>MQWLNDVFGVPKPIIAMLHLGALPGDPAYDTASGMRKIVDDARRDLDALQTGGVDAVLISNEFSLPYLTKTEPITAITMARVIGELLDEITVPFGANVLWDGVASIDLAAATGAAFVREIFTGVYASDFGLWDTNVGYSARHRRRVDAGNVRLLFNVVPEATSYVAQRDLASITRSTVFNAKPDALVVSGLTAGAPTDSSALSTVKQNAGEVPVFVNTGMRAETAEQQLAIADGAVVGTALKKDGKFENHPDVNRVTELMAVVKDYRSSLPASAVG</sequence>
<dbReference type="NCBIfam" id="TIGR00259">
    <property type="entry name" value="thylakoid_BtpA"/>
    <property type="match status" value="1"/>
</dbReference>
<dbReference type="Proteomes" id="UP000467148">
    <property type="component" value="Chromosome"/>
</dbReference>
<dbReference type="PANTHER" id="PTHR21381:SF3">
    <property type="entry name" value="SGC REGION PROTEIN SGCQ-RELATED"/>
    <property type="match status" value="1"/>
</dbReference>
<dbReference type="InterPro" id="IPR005137">
    <property type="entry name" value="BtpA"/>
</dbReference>